<keyword evidence="9" id="KW-0067">ATP-binding</keyword>
<keyword evidence="5" id="KW-0597">Phosphoprotein</keyword>
<dbReference type="PANTHER" id="PTHR44936:SF10">
    <property type="entry name" value="SENSOR PROTEIN RSTB"/>
    <property type="match status" value="1"/>
</dbReference>
<dbReference type="PANTHER" id="PTHR44936">
    <property type="entry name" value="SENSOR PROTEIN CREC"/>
    <property type="match status" value="1"/>
</dbReference>
<dbReference type="GO" id="GO:0005524">
    <property type="term" value="F:ATP binding"/>
    <property type="evidence" value="ECO:0007669"/>
    <property type="project" value="UniProtKB-KW"/>
</dbReference>
<dbReference type="AlphaFoldDB" id="A0A0S2KCC5"/>
<dbReference type="CDD" id="cd06225">
    <property type="entry name" value="HAMP"/>
    <property type="match status" value="1"/>
</dbReference>
<evidence type="ECO:0000256" key="1">
    <source>
        <dbReference type="ARBA" id="ARBA00000085"/>
    </source>
</evidence>
<evidence type="ECO:0000256" key="4">
    <source>
        <dbReference type="ARBA" id="ARBA00022475"/>
    </source>
</evidence>
<keyword evidence="10" id="KW-1133">Transmembrane helix</keyword>
<dbReference type="PRINTS" id="PR00344">
    <property type="entry name" value="BCTRLSENSOR"/>
</dbReference>
<keyword evidence="10" id="KW-0472">Membrane</keyword>
<dbReference type="RefSeq" id="WP_058021259.1">
    <property type="nucleotide sequence ID" value="NZ_CP013189.1"/>
</dbReference>
<dbReference type="InterPro" id="IPR003594">
    <property type="entry name" value="HATPase_dom"/>
</dbReference>
<comment type="catalytic activity">
    <reaction evidence="1">
        <text>ATP + protein L-histidine = ADP + protein N-phospho-L-histidine.</text>
        <dbReference type="EC" id="2.7.13.3"/>
    </reaction>
</comment>
<keyword evidence="14" id="KW-1185">Reference proteome</keyword>
<dbReference type="InterPro" id="IPR003660">
    <property type="entry name" value="HAMP_dom"/>
</dbReference>
<evidence type="ECO:0000256" key="6">
    <source>
        <dbReference type="ARBA" id="ARBA00022679"/>
    </source>
</evidence>
<keyword evidence="8" id="KW-0418">Kinase</keyword>
<accession>A0A0S2KCC5</accession>
<organism evidence="13 14">
    <name type="scientific">Pseudohongiella spirulinae</name>
    <dbReference type="NCBI Taxonomy" id="1249552"/>
    <lineage>
        <taxon>Bacteria</taxon>
        <taxon>Pseudomonadati</taxon>
        <taxon>Pseudomonadota</taxon>
        <taxon>Gammaproteobacteria</taxon>
        <taxon>Pseudomonadales</taxon>
        <taxon>Pseudohongiellaceae</taxon>
        <taxon>Pseudohongiella</taxon>
    </lineage>
</organism>
<evidence type="ECO:0000256" key="5">
    <source>
        <dbReference type="ARBA" id="ARBA00022553"/>
    </source>
</evidence>
<feature type="transmembrane region" description="Helical" evidence="10">
    <location>
        <begin position="12"/>
        <end position="36"/>
    </location>
</feature>
<dbReference type="PATRIC" id="fig|1249552.3.peg.1090"/>
<sequence>MKNQLSSWLFFRSYSVIAAGILIVALALDSLLLWLLPDNQQSSAERYSAEFAFIELILAGEGEEPGAVSRLFETMQPTLEEAAGVPVSLYEVAEMGDQQAFLTALRSGTVQTFIDGNSQEILYRMLPSGEQLIALGPLPAPPVSQASVETLVIVSYYLLVALLLFLWLRPFYRDLSALRHAASQFGRDDFETRVAVGSNSSILPVASSFNKMAERIQYLVTAHRDLTNAVAHELHTPLARFKFGLEMIPKMEAGERLTEHLNGMKSDVQELEELIDEMLTYARLSEDNLQLQLHTVRLNDWLKLQLAQYRDSQPPVLLNVKPEDDLTAVAFNPELLARAIHNIVRNCLRYAVTEVTVSCLIRAGEVKLCIFDDGPGIPEADWQRVFEPFARLDTSRDRQSGGYGLGLAIAKRILQRHGGDIHLAEHSPQGACFVLSWPYN</sequence>
<feature type="domain" description="HAMP" evidence="12">
    <location>
        <begin position="169"/>
        <end position="221"/>
    </location>
</feature>
<evidence type="ECO:0000259" key="11">
    <source>
        <dbReference type="PROSITE" id="PS50109"/>
    </source>
</evidence>
<dbReference type="PROSITE" id="PS50109">
    <property type="entry name" value="HIS_KIN"/>
    <property type="match status" value="1"/>
</dbReference>
<dbReference type="Pfam" id="PF00672">
    <property type="entry name" value="HAMP"/>
    <property type="match status" value="1"/>
</dbReference>
<dbReference type="SMART" id="SM00387">
    <property type="entry name" value="HATPase_c"/>
    <property type="match status" value="1"/>
</dbReference>
<keyword evidence="10" id="KW-0812">Transmembrane</keyword>
<dbReference type="Gene3D" id="6.10.340.10">
    <property type="match status" value="1"/>
</dbReference>
<feature type="transmembrane region" description="Helical" evidence="10">
    <location>
        <begin position="150"/>
        <end position="168"/>
    </location>
</feature>
<dbReference type="SUPFAM" id="SSF47384">
    <property type="entry name" value="Homodimeric domain of signal transducing histidine kinase"/>
    <property type="match status" value="1"/>
</dbReference>
<protein>
    <recommendedName>
        <fullName evidence="3">histidine kinase</fullName>
        <ecNumber evidence="3">2.7.13.3</ecNumber>
    </recommendedName>
</protein>
<feature type="domain" description="Histidine kinase" evidence="11">
    <location>
        <begin position="229"/>
        <end position="440"/>
    </location>
</feature>
<reference evidence="13 14" key="1">
    <citation type="submission" date="2015-11" db="EMBL/GenBank/DDBJ databases">
        <authorList>
            <person name="Zhang Y."/>
            <person name="Guo Z."/>
        </authorList>
    </citation>
    <scope>NUCLEOTIDE SEQUENCE [LARGE SCALE GENOMIC DNA]</scope>
    <source>
        <strain evidence="13 14">KCTC 32221</strain>
    </source>
</reference>
<evidence type="ECO:0000256" key="3">
    <source>
        <dbReference type="ARBA" id="ARBA00012438"/>
    </source>
</evidence>
<dbReference type="InterPro" id="IPR005467">
    <property type="entry name" value="His_kinase_dom"/>
</dbReference>
<dbReference type="Pfam" id="PF00512">
    <property type="entry name" value="HisKA"/>
    <property type="match status" value="1"/>
</dbReference>
<dbReference type="Gene3D" id="3.30.565.10">
    <property type="entry name" value="Histidine kinase-like ATPase, C-terminal domain"/>
    <property type="match status" value="1"/>
</dbReference>
<evidence type="ECO:0000259" key="12">
    <source>
        <dbReference type="PROSITE" id="PS50885"/>
    </source>
</evidence>
<dbReference type="Gene3D" id="1.10.287.130">
    <property type="match status" value="1"/>
</dbReference>
<comment type="subcellular location">
    <subcellularLocation>
        <location evidence="2">Cell membrane</location>
        <topology evidence="2">Multi-pass membrane protein</topology>
    </subcellularLocation>
</comment>
<keyword evidence="4" id="KW-1003">Cell membrane</keyword>
<evidence type="ECO:0000256" key="2">
    <source>
        <dbReference type="ARBA" id="ARBA00004651"/>
    </source>
</evidence>
<dbReference type="InterPro" id="IPR003661">
    <property type="entry name" value="HisK_dim/P_dom"/>
</dbReference>
<proteinExistence type="predicted"/>
<dbReference type="CDD" id="cd00082">
    <property type="entry name" value="HisKA"/>
    <property type="match status" value="1"/>
</dbReference>
<gene>
    <name evidence="13" type="ORF">PS2015_1084</name>
</gene>
<dbReference type="InterPro" id="IPR036097">
    <property type="entry name" value="HisK_dim/P_sf"/>
</dbReference>
<evidence type="ECO:0000313" key="14">
    <source>
        <dbReference type="Proteomes" id="UP000065641"/>
    </source>
</evidence>
<dbReference type="InterPro" id="IPR036890">
    <property type="entry name" value="HATPase_C_sf"/>
</dbReference>
<evidence type="ECO:0000256" key="8">
    <source>
        <dbReference type="ARBA" id="ARBA00022777"/>
    </source>
</evidence>
<evidence type="ECO:0000256" key="7">
    <source>
        <dbReference type="ARBA" id="ARBA00022741"/>
    </source>
</evidence>
<dbReference type="STRING" id="1249552.PS2015_1084"/>
<dbReference type="EMBL" id="CP013189">
    <property type="protein sequence ID" value="ALO45747.1"/>
    <property type="molecule type" value="Genomic_DNA"/>
</dbReference>
<keyword evidence="6" id="KW-0808">Transferase</keyword>
<dbReference type="SUPFAM" id="SSF55874">
    <property type="entry name" value="ATPase domain of HSP90 chaperone/DNA topoisomerase II/histidine kinase"/>
    <property type="match status" value="1"/>
</dbReference>
<evidence type="ECO:0000256" key="10">
    <source>
        <dbReference type="SAM" id="Phobius"/>
    </source>
</evidence>
<dbReference type="GO" id="GO:0000155">
    <property type="term" value="F:phosphorelay sensor kinase activity"/>
    <property type="evidence" value="ECO:0007669"/>
    <property type="project" value="InterPro"/>
</dbReference>
<dbReference type="Proteomes" id="UP000065641">
    <property type="component" value="Chromosome"/>
</dbReference>
<evidence type="ECO:0000313" key="13">
    <source>
        <dbReference type="EMBL" id="ALO45747.1"/>
    </source>
</evidence>
<dbReference type="InterPro" id="IPR050980">
    <property type="entry name" value="2C_sensor_his_kinase"/>
</dbReference>
<dbReference type="PROSITE" id="PS50885">
    <property type="entry name" value="HAMP"/>
    <property type="match status" value="1"/>
</dbReference>
<evidence type="ECO:0000256" key="9">
    <source>
        <dbReference type="ARBA" id="ARBA00022840"/>
    </source>
</evidence>
<dbReference type="SMART" id="SM00388">
    <property type="entry name" value="HisKA"/>
    <property type="match status" value="1"/>
</dbReference>
<dbReference type="GO" id="GO:0005886">
    <property type="term" value="C:plasma membrane"/>
    <property type="evidence" value="ECO:0007669"/>
    <property type="project" value="UniProtKB-SubCell"/>
</dbReference>
<name>A0A0S2KCC5_9GAMM</name>
<dbReference type="InterPro" id="IPR004358">
    <property type="entry name" value="Sig_transdc_His_kin-like_C"/>
</dbReference>
<keyword evidence="7" id="KW-0547">Nucleotide-binding</keyword>
<dbReference type="Pfam" id="PF02518">
    <property type="entry name" value="HATPase_c"/>
    <property type="match status" value="1"/>
</dbReference>
<dbReference type="KEGG" id="pspi:PS2015_1084"/>
<dbReference type="EC" id="2.7.13.3" evidence="3"/>